<sequence>MQKKQNGYTCILKAEKFISYIFTMIHSYIVNLKEIFRNIILLYRNFLHWNISKICIFLYANIMGFIVSLPFVAVIIYQYFTSYSKLGL</sequence>
<name>K1XZB9_9BACT</name>
<accession>K1XZB9</accession>
<gene>
    <name evidence="2" type="ORF">ACD_78C00022G0001</name>
</gene>
<proteinExistence type="predicted"/>
<organism evidence="2">
    <name type="scientific">uncultured bacterium</name>
    <name type="common">gcode 4</name>
    <dbReference type="NCBI Taxonomy" id="1234023"/>
    <lineage>
        <taxon>Bacteria</taxon>
        <taxon>environmental samples</taxon>
    </lineage>
</organism>
<keyword evidence="1" id="KW-0812">Transmembrane</keyword>
<keyword evidence="1" id="KW-1133">Transmembrane helix</keyword>
<dbReference type="AlphaFoldDB" id="K1XZB9"/>
<comment type="caution">
    <text evidence="2">The sequence shown here is derived from an EMBL/GenBank/DDBJ whole genome shotgun (WGS) entry which is preliminary data.</text>
</comment>
<keyword evidence="1" id="KW-0472">Membrane</keyword>
<feature type="non-terminal residue" evidence="2">
    <location>
        <position position="88"/>
    </location>
</feature>
<reference evidence="2" key="1">
    <citation type="journal article" date="2012" name="Science">
        <title>Fermentation, hydrogen, and sulfur metabolism in multiple uncultivated bacterial phyla.</title>
        <authorList>
            <person name="Wrighton K.C."/>
            <person name="Thomas B.C."/>
            <person name="Sharon I."/>
            <person name="Miller C.S."/>
            <person name="Castelle C.J."/>
            <person name="VerBerkmoes N.C."/>
            <person name="Wilkins M.J."/>
            <person name="Hettich R.L."/>
            <person name="Lipton M.S."/>
            <person name="Williams K.H."/>
            <person name="Long P.E."/>
            <person name="Banfield J.F."/>
        </authorList>
    </citation>
    <scope>NUCLEOTIDE SEQUENCE [LARGE SCALE GENOMIC DNA]</scope>
</reference>
<dbReference type="EMBL" id="AMFJ01034022">
    <property type="protein sequence ID" value="EKD30522.1"/>
    <property type="molecule type" value="Genomic_DNA"/>
</dbReference>
<feature type="transmembrane region" description="Helical" evidence="1">
    <location>
        <begin position="56"/>
        <end position="80"/>
    </location>
</feature>
<evidence type="ECO:0000313" key="2">
    <source>
        <dbReference type="EMBL" id="EKD30522.1"/>
    </source>
</evidence>
<protein>
    <submittedName>
        <fullName evidence="2">Uncharacterized protein</fullName>
    </submittedName>
</protein>
<evidence type="ECO:0000256" key="1">
    <source>
        <dbReference type="SAM" id="Phobius"/>
    </source>
</evidence>